<accession>A0A120KN44</accession>
<proteinExistence type="predicted"/>
<evidence type="ECO:0000313" key="2">
    <source>
        <dbReference type="Proteomes" id="UP000063964"/>
    </source>
</evidence>
<reference evidence="2" key="1">
    <citation type="submission" date="2016-02" db="EMBL/GenBank/DDBJ databases">
        <authorList>
            <person name="Holder M.E."/>
            <person name="Ajami N.J."/>
            <person name="Petrosino J.F."/>
        </authorList>
    </citation>
    <scope>NUCLEOTIDE SEQUENCE [LARGE SCALE GENOMIC DNA]</scope>
    <source>
        <strain evidence="2">DSM 12838</strain>
    </source>
</reference>
<dbReference type="Pfam" id="PF05593">
    <property type="entry name" value="RHS_repeat"/>
    <property type="match status" value="1"/>
</dbReference>
<keyword evidence="2" id="KW-1185">Reference proteome</keyword>
<dbReference type="STRING" id="888061.AXF15_07755"/>
<evidence type="ECO:0008006" key="3">
    <source>
        <dbReference type="Google" id="ProtNLM"/>
    </source>
</evidence>
<name>A0A120KN44_9BACT</name>
<dbReference type="EMBL" id="CP014230">
    <property type="protein sequence ID" value="AMD93004.1"/>
    <property type="molecule type" value="Genomic_DNA"/>
</dbReference>
<gene>
    <name evidence="1" type="ORF">AXF15_07755</name>
</gene>
<protein>
    <recommendedName>
        <fullName evidence="3">YD repeat-containing protein</fullName>
    </recommendedName>
</protein>
<dbReference type="KEGG" id="doa:AXF15_07755"/>
<dbReference type="NCBIfam" id="TIGR01643">
    <property type="entry name" value="YD_repeat_2x"/>
    <property type="match status" value="1"/>
</dbReference>
<dbReference type="AlphaFoldDB" id="A0A120KN44"/>
<organism evidence="1 2">
    <name type="scientific">Desulfomicrobium orale DSM 12838</name>
    <dbReference type="NCBI Taxonomy" id="888061"/>
    <lineage>
        <taxon>Bacteria</taxon>
        <taxon>Pseudomonadati</taxon>
        <taxon>Thermodesulfobacteriota</taxon>
        <taxon>Desulfovibrionia</taxon>
        <taxon>Desulfovibrionales</taxon>
        <taxon>Desulfomicrobiaceae</taxon>
        <taxon>Desulfomicrobium</taxon>
    </lineage>
</organism>
<sequence length="76" mass="8427">MISGKRSPRRLRTLSFLCLICLLSLPYLISAGEVKYRYDSQDRLVSATFANSTVTYSYDKTGNIVSVKSGPTNSSK</sequence>
<evidence type="ECO:0000313" key="1">
    <source>
        <dbReference type="EMBL" id="AMD93004.1"/>
    </source>
</evidence>
<dbReference type="InterPro" id="IPR006530">
    <property type="entry name" value="YD"/>
</dbReference>
<dbReference type="Proteomes" id="UP000063964">
    <property type="component" value="Chromosome"/>
</dbReference>
<dbReference type="InterPro" id="IPR031325">
    <property type="entry name" value="RHS_repeat"/>
</dbReference>